<name>A0A350P858_9ALTE</name>
<protein>
    <submittedName>
        <fullName evidence="1">Uncharacterized protein</fullName>
    </submittedName>
</protein>
<proteinExistence type="predicted"/>
<evidence type="ECO:0000313" key="2">
    <source>
        <dbReference type="Proteomes" id="UP000263517"/>
    </source>
</evidence>
<gene>
    <name evidence="1" type="ORF">DCW74_17285</name>
</gene>
<comment type="caution">
    <text evidence="1">The sequence shown here is derived from an EMBL/GenBank/DDBJ whole genome shotgun (WGS) entry which is preliminary data.</text>
</comment>
<accession>A0A350P858</accession>
<dbReference type="EMBL" id="DNAN01000606">
    <property type="protein sequence ID" value="HAW77475.1"/>
    <property type="molecule type" value="Genomic_DNA"/>
</dbReference>
<dbReference type="Proteomes" id="UP000263517">
    <property type="component" value="Unassembled WGS sequence"/>
</dbReference>
<sequence>MGLDMHMYAAPAGQEVDRDRIWDSNTKEWYWRKANAIHDWFVNNVQGGEDDCGTYEVSLASINRLRDDVISVLENPSLAKDVLPTKSGFFYGSTQYDEW</sequence>
<reference evidence="1 2" key="1">
    <citation type="journal article" date="2018" name="Nat. Biotechnol.">
        <title>A standardized bacterial taxonomy based on genome phylogeny substantially revises the tree of life.</title>
        <authorList>
            <person name="Parks D.H."/>
            <person name="Chuvochina M."/>
            <person name="Waite D.W."/>
            <person name="Rinke C."/>
            <person name="Skarshewski A."/>
            <person name="Chaumeil P.A."/>
            <person name="Hugenholtz P."/>
        </authorList>
    </citation>
    <scope>NUCLEOTIDE SEQUENCE [LARGE SCALE GENOMIC DNA]</scope>
    <source>
        <strain evidence="1">UBA11978</strain>
    </source>
</reference>
<evidence type="ECO:0000313" key="1">
    <source>
        <dbReference type="EMBL" id="HAW77475.1"/>
    </source>
</evidence>
<feature type="non-terminal residue" evidence="1">
    <location>
        <position position="99"/>
    </location>
</feature>
<dbReference type="AlphaFoldDB" id="A0A350P858"/>
<organism evidence="1 2">
    <name type="scientific">Alteromonas australica</name>
    <dbReference type="NCBI Taxonomy" id="589873"/>
    <lineage>
        <taxon>Bacteria</taxon>
        <taxon>Pseudomonadati</taxon>
        <taxon>Pseudomonadota</taxon>
        <taxon>Gammaproteobacteria</taxon>
        <taxon>Alteromonadales</taxon>
        <taxon>Alteromonadaceae</taxon>
        <taxon>Alteromonas/Salinimonas group</taxon>
        <taxon>Alteromonas</taxon>
    </lineage>
</organism>